<feature type="transmembrane region" description="Helical" evidence="1">
    <location>
        <begin position="38"/>
        <end position="60"/>
    </location>
</feature>
<feature type="transmembrane region" description="Helical" evidence="1">
    <location>
        <begin position="245"/>
        <end position="267"/>
    </location>
</feature>
<keyword evidence="1" id="KW-0812">Transmembrane</keyword>
<feature type="transmembrane region" description="Helical" evidence="1">
    <location>
        <begin position="127"/>
        <end position="148"/>
    </location>
</feature>
<feature type="transmembrane region" description="Helical" evidence="1">
    <location>
        <begin position="193"/>
        <end position="209"/>
    </location>
</feature>
<keyword evidence="1" id="KW-0472">Membrane</keyword>
<evidence type="ECO:0008006" key="4">
    <source>
        <dbReference type="Google" id="ProtNLM"/>
    </source>
</evidence>
<dbReference type="STRING" id="1798373.A2154_00340"/>
<sequence length="279" mass="32258">MHPVVDHKQGMSGQNPKLYLQIFKNTWSEIMTYRVNFLFWRIRMVMQMLVVYFLWNAFYANRTALFGYSREMMLTYVLLISIVRTIVLSTTTVDIGNKINQGDLSNYLVKPICFVCFYFSRDMADKLLNLICGIFEVGIFILILNPPLAFQPDLFVTSTFLVAAGIGAVLYFYFSLLIGFIGFWSTEVWAPRFLSLTIMEFFAGTLFPLDILPQSLYTISQVLPFHYFIYFPIKVYLGQLTQTEILAGLTVSVGWVILLLLLTRYIWSKGLKIYQAEGK</sequence>
<feature type="transmembrane region" description="Helical" evidence="1">
    <location>
        <begin position="72"/>
        <end position="92"/>
    </location>
</feature>
<dbReference type="PANTHER" id="PTHR36832:SF1">
    <property type="entry name" value="SLR1174 PROTEIN"/>
    <property type="match status" value="1"/>
</dbReference>
<accession>A0A1F5Z807</accession>
<proteinExistence type="predicted"/>
<dbReference type="InterPro" id="IPR010390">
    <property type="entry name" value="ABC-2_transporter-like"/>
</dbReference>
<reference evidence="2 3" key="1">
    <citation type="journal article" date="2016" name="Nat. Commun.">
        <title>Thousands of microbial genomes shed light on interconnected biogeochemical processes in an aquifer system.</title>
        <authorList>
            <person name="Anantharaman K."/>
            <person name="Brown C.T."/>
            <person name="Hug L.A."/>
            <person name="Sharon I."/>
            <person name="Castelle C.J."/>
            <person name="Probst A.J."/>
            <person name="Thomas B.C."/>
            <person name="Singh A."/>
            <person name="Wilkins M.J."/>
            <person name="Karaoz U."/>
            <person name="Brodie E.L."/>
            <person name="Williams K.H."/>
            <person name="Hubbard S.S."/>
            <person name="Banfield J.F."/>
        </authorList>
    </citation>
    <scope>NUCLEOTIDE SEQUENCE [LARGE SCALE GENOMIC DNA]</scope>
</reference>
<keyword evidence="1" id="KW-1133">Transmembrane helix</keyword>
<comment type="caution">
    <text evidence="2">The sequence shown here is derived from an EMBL/GenBank/DDBJ whole genome shotgun (WGS) entry which is preliminary data.</text>
</comment>
<evidence type="ECO:0000313" key="2">
    <source>
        <dbReference type="EMBL" id="OGG08570.1"/>
    </source>
</evidence>
<dbReference type="AlphaFoldDB" id="A0A1F5Z807"/>
<name>A0A1F5Z807_9BACT</name>
<feature type="transmembrane region" description="Helical" evidence="1">
    <location>
        <begin position="104"/>
        <end position="120"/>
    </location>
</feature>
<feature type="transmembrane region" description="Helical" evidence="1">
    <location>
        <begin position="160"/>
        <end position="181"/>
    </location>
</feature>
<organism evidence="2 3">
    <name type="scientific">Candidatus Gottesmanbacteria bacterium RBG_16_43_7</name>
    <dbReference type="NCBI Taxonomy" id="1798373"/>
    <lineage>
        <taxon>Bacteria</taxon>
        <taxon>Candidatus Gottesmaniibacteriota</taxon>
    </lineage>
</organism>
<dbReference type="Pfam" id="PF06182">
    <property type="entry name" value="ABC2_membrane_6"/>
    <property type="match status" value="1"/>
</dbReference>
<evidence type="ECO:0000256" key="1">
    <source>
        <dbReference type="SAM" id="Phobius"/>
    </source>
</evidence>
<gene>
    <name evidence="2" type="ORF">A2154_00340</name>
</gene>
<dbReference type="Proteomes" id="UP000176854">
    <property type="component" value="Unassembled WGS sequence"/>
</dbReference>
<feature type="transmembrane region" description="Helical" evidence="1">
    <location>
        <begin position="215"/>
        <end position="233"/>
    </location>
</feature>
<evidence type="ECO:0000313" key="3">
    <source>
        <dbReference type="Proteomes" id="UP000176854"/>
    </source>
</evidence>
<dbReference type="EMBL" id="MFJC01000062">
    <property type="protein sequence ID" value="OGG08570.1"/>
    <property type="molecule type" value="Genomic_DNA"/>
</dbReference>
<protein>
    <recommendedName>
        <fullName evidence="4">ABC transporter permease</fullName>
    </recommendedName>
</protein>
<dbReference type="PANTHER" id="PTHR36832">
    <property type="entry name" value="SLR1174 PROTEIN-RELATED"/>
    <property type="match status" value="1"/>
</dbReference>